<keyword evidence="3" id="KW-0808">Transferase</keyword>
<dbReference type="Proteomes" id="UP000823749">
    <property type="component" value="Chromosome 10"/>
</dbReference>
<dbReference type="AlphaFoldDB" id="A0AAV6IPJ5"/>
<dbReference type="GO" id="GO:0046872">
    <property type="term" value="F:metal ion binding"/>
    <property type="evidence" value="ECO:0007669"/>
    <property type="project" value="UniProtKB-KW"/>
</dbReference>
<keyword evidence="4" id="KW-0479">Metal-binding</keyword>
<dbReference type="EC" id="2.3.2.15" evidence="1"/>
<evidence type="ECO:0000256" key="5">
    <source>
        <dbReference type="ARBA" id="ARBA00023315"/>
    </source>
</evidence>
<dbReference type="InterPro" id="IPR038156">
    <property type="entry name" value="PCS_N_sf"/>
</dbReference>
<evidence type="ECO:0000256" key="2">
    <source>
        <dbReference type="ARBA" id="ARBA00022539"/>
    </source>
</evidence>
<feature type="domain" description="Peptidase C83" evidence="6">
    <location>
        <begin position="73"/>
        <end position="294"/>
    </location>
</feature>
<gene>
    <name evidence="7" type="ORF">RHGRI_029361</name>
</gene>
<evidence type="ECO:0000313" key="7">
    <source>
        <dbReference type="EMBL" id="KAG5528660.1"/>
    </source>
</evidence>
<dbReference type="PANTHER" id="PTHR33447:SF2">
    <property type="entry name" value="GLUTATHIONE GAMMA-GLUTAMYLCYSTEINYLTRANSFERASE"/>
    <property type="match status" value="1"/>
</dbReference>
<evidence type="ECO:0000256" key="4">
    <source>
        <dbReference type="ARBA" id="ARBA00022723"/>
    </source>
</evidence>
<dbReference type="EMBL" id="JACTNZ010000010">
    <property type="protein sequence ID" value="KAG5528660.1"/>
    <property type="molecule type" value="Genomic_DNA"/>
</dbReference>
<dbReference type="InterPro" id="IPR040409">
    <property type="entry name" value="PCS-like"/>
</dbReference>
<dbReference type="GO" id="GO:0098849">
    <property type="term" value="P:cellular detoxification of cadmium ion"/>
    <property type="evidence" value="ECO:0007669"/>
    <property type="project" value="TreeGrafter"/>
</dbReference>
<sequence>MYGILKQKITLRALGVSSSKVLASGRELKHLRGISGYLLLGAPASSNKMRGETLNNKFSRQFSLFSSFGDLPVEERFLLKNAVECGSKHEEINLCSAEGEQIMAEASQEGSAEGFIELIMNFTQGLDAGLYGLASISVVLNALDTASGKPRNWRDYFEFLLDSCDSVEKVIADGLTFGKLAFLAYCNGTKVEVFRGNQCTIDDFREHVFKCATLRDIYMVSLFDRAHFKQNRGSHITPIGAYHVGRDLVLLMDVSRFGYRSFWIPLTLLWEAMTSSDKATGNSTGFMVLSRLPHDPCVWYTLSCRDGSWMRTANHLLQIPLLLKSEDVKDVDIILSVLLGSESTDFREFIKHVAEVHGQEDGYLESRKRLAIQDQLLRQLHETQLYNRIGRWLDYMNSDAGIARSYSKNHALPEIEANMAPHVAMHSTMKTGSSSRLLSTASANCSKANLAGTDALTMLLFALPSHMWSGIREPKLSAEFNSLVSIDNFPQILKNEVLSIRQQLEFLTMDLDPDTSDLRSLQSE</sequence>
<organism evidence="7 8">
    <name type="scientific">Rhododendron griersonianum</name>
    <dbReference type="NCBI Taxonomy" id="479676"/>
    <lineage>
        <taxon>Eukaryota</taxon>
        <taxon>Viridiplantae</taxon>
        <taxon>Streptophyta</taxon>
        <taxon>Embryophyta</taxon>
        <taxon>Tracheophyta</taxon>
        <taxon>Spermatophyta</taxon>
        <taxon>Magnoliopsida</taxon>
        <taxon>eudicotyledons</taxon>
        <taxon>Gunneridae</taxon>
        <taxon>Pentapetalae</taxon>
        <taxon>asterids</taxon>
        <taxon>Ericales</taxon>
        <taxon>Ericaceae</taxon>
        <taxon>Ericoideae</taxon>
        <taxon>Rhodoreae</taxon>
        <taxon>Rhododendron</taxon>
    </lineage>
</organism>
<dbReference type="Gene3D" id="3.90.70.30">
    <property type="entry name" value="Phytochelatin synthase, N-terminal domain"/>
    <property type="match status" value="1"/>
</dbReference>
<dbReference type="InterPro" id="IPR038765">
    <property type="entry name" value="Papain-like_cys_pep_sf"/>
</dbReference>
<name>A0AAV6IPJ5_9ERIC</name>
<dbReference type="Pfam" id="PF05023">
    <property type="entry name" value="Phytochelatin"/>
    <property type="match status" value="1"/>
</dbReference>
<dbReference type="SUPFAM" id="SSF54001">
    <property type="entry name" value="Cysteine proteinases"/>
    <property type="match status" value="1"/>
</dbReference>
<dbReference type="GO" id="GO:0046938">
    <property type="term" value="P:phytochelatin biosynthetic process"/>
    <property type="evidence" value="ECO:0007669"/>
    <property type="project" value="InterPro"/>
</dbReference>
<dbReference type="InterPro" id="IPR007719">
    <property type="entry name" value="PCS_N"/>
</dbReference>
<keyword evidence="8" id="KW-1185">Reference proteome</keyword>
<protein>
    <recommendedName>
        <fullName evidence="1">glutathione gamma-glutamylcysteinyltransferase</fullName>
        <ecNumber evidence="1">2.3.2.15</ecNumber>
    </recommendedName>
</protein>
<keyword evidence="2" id="KW-0104">Cadmium</keyword>
<dbReference type="Pfam" id="PF09328">
    <property type="entry name" value="Phytochelatin_C"/>
    <property type="match status" value="2"/>
</dbReference>
<evidence type="ECO:0000259" key="6">
    <source>
        <dbReference type="PROSITE" id="PS51443"/>
    </source>
</evidence>
<dbReference type="GO" id="GO:0016756">
    <property type="term" value="F:glutathione gamma-glutamylcysteinyltransferase activity"/>
    <property type="evidence" value="ECO:0007669"/>
    <property type="project" value="UniProtKB-EC"/>
</dbReference>
<comment type="caution">
    <text evidence="7">The sequence shown here is derived from an EMBL/GenBank/DDBJ whole genome shotgun (WGS) entry which is preliminary data.</text>
</comment>
<dbReference type="PANTHER" id="PTHR33447">
    <property type="entry name" value="GLUTATHIONE GAMMA-GLUTAMYLCYSTEINYLTRANSFERASE"/>
    <property type="match status" value="1"/>
</dbReference>
<dbReference type="GO" id="GO:0010273">
    <property type="term" value="P:detoxification of copper ion"/>
    <property type="evidence" value="ECO:0007669"/>
    <property type="project" value="TreeGrafter"/>
</dbReference>
<evidence type="ECO:0000313" key="8">
    <source>
        <dbReference type="Proteomes" id="UP000823749"/>
    </source>
</evidence>
<reference evidence="7" key="1">
    <citation type="submission" date="2020-08" db="EMBL/GenBank/DDBJ databases">
        <title>Plant Genome Project.</title>
        <authorList>
            <person name="Zhang R.-G."/>
        </authorList>
    </citation>
    <scope>NUCLEOTIDE SEQUENCE</scope>
    <source>
        <strain evidence="7">WSP0</strain>
        <tissue evidence="7">Leaf</tissue>
    </source>
</reference>
<accession>A0AAV6IPJ5</accession>
<proteinExistence type="predicted"/>
<dbReference type="EMBL" id="JACTNZ010000010">
    <property type="protein sequence ID" value="KAG5528659.1"/>
    <property type="molecule type" value="Genomic_DNA"/>
</dbReference>
<evidence type="ECO:0000256" key="1">
    <source>
        <dbReference type="ARBA" id="ARBA00012468"/>
    </source>
</evidence>
<evidence type="ECO:0000256" key="3">
    <source>
        <dbReference type="ARBA" id="ARBA00022679"/>
    </source>
</evidence>
<dbReference type="PROSITE" id="PS51443">
    <property type="entry name" value="PCS"/>
    <property type="match status" value="1"/>
</dbReference>
<dbReference type="InterPro" id="IPR015407">
    <property type="entry name" value="Phytochelatin_synthase_C"/>
</dbReference>
<keyword evidence="5" id="KW-0012">Acyltransferase</keyword>